<evidence type="ECO:0000313" key="2">
    <source>
        <dbReference type="EMBL" id="CAK0880112.1"/>
    </source>
</evidence>
<sequence length="93" mass="9671">RPQPLCFEAAPARAGARHGRASPGATARGARSPAGGPARGGHGAEQPQAVVGDAGRRRGPRRARTGRGRRRGVAPSRSSSLARRRRRRSSSSS</sequence>
<proteinExistence type="predicted"/>
<feature type="non-terminal residue" evidence="2">
    <location>
        <position position="93"/>
    </location>
</feature>
<dbReference type="Proteomes" id="UP001189429">
    <property type="component" value="Unassembled WGS sequence"/>
</dbReference>
<feature type="compositionally biased region" description="Basic residues" evidence="1">
    <location>
        <begin position="57"/>
        <end position="72"/>
    </location>
</feature>
<feature type="compositionally biased region" description="Basic residues" evidence="1">
    <location>
        <begin position="82"/>
        <end position="93"/>
    </location>
</feature>
<feature type="non-terminal residue" evidence="2">
    <location>
        <position position="1"/>
    </location>
</feature>
<evidence type="ECO:0000313" key="3">
    <source>
        <dbReference type="Proteomes" id="UP001189429"/>
    </source>
</evidence>
<accession>A0ABN9W5R3</accession>
<reference evidence="2" key="1">
    <citation type="submission" date="2023-10" db="EMBL/GenBank/DDBJ databases">
        <authorList>
            <person name="Chen Y."/>
            <person name="Shah S."/>
            <person name="Dougan E. K."/>
            <person name="Thang M."/>
            <person name="Chan C."/>
        </authorList>
    </citation>
    <scope>NUCLEOTIDE SEQUENCE [LARGE SCALE GENOMIC DNA]</scope>
</reference>
<evidence type="ECO:0000256" key="1">
    <source>
        <dbReference type="SAM" id="MobiDB-lite"/>
    </source>
</evidence>
<keyword evidence="3" id="KW-1185">Reference proteome</keyword>
<organism evidence="2 3">
    <name type="scientific">Prorocentrum cordatum</name>
    <dbReference type="NCBI Taxonomy" id="2364126"/>
    <lineage>
        <taxon>Eukaryota</taxon>
        <taxon>Sar</taxon>
        <taxon>Alveolata</taxon>
        <taxon>Dinophyceae</taxon>
        <taxon>Prorocentrales</taxon>
        <taxon>Prorocentraceae</taxon>
        <taxon>Prorocentrum</taxon>
    </lineage>
</organism>
<name>A0ABN9W5R3_9DINO</name>
<gene>
    <name evidence="2" type="ORF">PCOR1329_LOCUS63352</name>
</gene>
<feature type="region of interest" description="Disordered" evidence="1">
    <location>
        <begin position="1"/>
        <end position="93"/>
    </location>
</feature>
<protein>
    <submittedName>
        <fullName evidence="2">Uncharacterized protein</fullName>
    </submittedName>
</protein>
<comment type="caution">
    <text evidence="2">The sequence shown here is derived from an EMBL/GenBank/DDBJ whole genome shotgun (WGS) entry which is preliminary data.</text>
</comment>
<feature type="compositionally biased region" description="Low complexity" evidence="1">
    <location>
        <begin position="21"/>
        <end position="36"/>
    </location>
</feature>
<dbReference type="EMBL" id="CAUYUJ010018041">
    <property type="protein sequence ID" value="CAK0880112.1"/>
    <property type="molecule type" value="Genomic_DNA"/>
</dbReference>